<comment type="caution">
    <text evidence="3">The sequence shown here is derived from an EMBL/GenBank/DDBJ whole genome shotgun (WGS) entry which is preliminary data.</text>
</comment>
<organism evidence="3 4">
    <name type="scientific">Pyxidicoccus fallax</name>
    <dbReference type="NCBI Taxonomy" id="394095"/>
    <lineage>
        <taxon>Bacteria</taxon>
        <taxon>Pseudomonadati</taxon>
        <taxon>Myxococcota</taxon>
        <taxon>Myxococcia</taxon>
        <taxon>Myxococcales</taxon>
        <taxon>Cystobacterineae</taxon>
        <taxon>Myxococcaceae</taxon>
        <taxon>Pyxidicoccus</taxon>
    </lineage>
</organism>
<dbReference type="InterPro" id="IPR011990">
    <property type="entry name" value="TPR-like_helical_dom_sf"/>
</dbReference>
<dbReference type="SUPFAM" id="SSF51206">
    <property type="entry name" value="cAMP-binding domain-like"/>
    <property type="match status" value="1"/>
</dbReference>
<dbReference type="Gene3D" id="1.25.40.10">
    <property type="entry name" value="Tetratricopeptide repeat domain"/>
    <property type="match status" value="1"/>
</dbReference>
<gene>
    <name evidence="3" type="ORF">HG543_17410</name>
</gene>
<dbReference type="PROSITE" id="PS50042">
    <property type="entry name" value="CNMP_BINDING_3"/>
    <property type="match status" value="1"/>
</dbReference>
<sequence>MPFMFKQTRPVLPKESPHSGQRPQAHDEPPARSRREAADSLRATRTRGAELLASGDLEGALAAFQEVAKAAPDELTYRQKVAEVLQRLGRTRESLAEYQDIAEAWARTGWLPRAIAVCKVILQLDACHARARSLLRELHARRGLPPPASHQGAPARATVVTPEVVVIPEPSGARVGALRNSPFFSTLSPPLRRAVEDTLTPVTLRAGEQVLTRGEAAQALFVLVRGRCAVLHQHLDGHETPYPDLVEGDVFGEVSLLRSKLVTATVRTVTPCLLLKLHRERFERLLEEAPELRRELLLLGAERLSRTSQLLARRKHSQEPASPGRQGSEPGRPLMGDA</sequence>
<dbReference type="Proteomes" id="UP000518300">
    <property type="component" value="Unassembled WGS sequence"/>
</dbReference>
<evidence type="ECO:0000313" key="3">
    <source>
        <dbReference type="EMBL" id="NMO16622.1"/>
    </source>
</evidence>
<dbReference type="SUPFAM" id="SSF48452">
    <property type="entry name" value="TPR-like"/>
    <property type="match status" value="1"/>
</dbReference>
<dbReference type="PANTHER" id="PTHR24567:SF74">
    <property type="entry name" value="HTH-TYPE TRANSCRIPTIONAL REGULATOR ARCR"/>
    <property type="match status" value="1"/>
</dbReference>
<feature type="region of interest" description="Disordered" evidence="1">
    <location>
        <begin position="1"/>
        <end position="43"/>
    </location>
</feature>
<dbReference type="CDD" id="cd00038">
    <property type="entry name" value="CAP_ED"/>
    <property type="match status" value="1"/>
</dbReference>
<proteinExistence type="predicted"/>
<dbReference type="GO" id="GO:0003700">
    <property type="term" value="F:DNA-binding transcription factor activity"/>
    <property type="evidence" value="ECO:0007669"/>
    <property type="project" value="TreeGrafter"/>
</dbReference>
<dbReference type="InterPro" id="IPR014710">
    <property type="entry name" value="RmlC-like_jellyroll"/>
</dbReference>
<dbReference type="Gene3D" id="2.60.120.10">
    <property type="entry name" value="Jelly Rolls"/>
    <property type="match status" value="1"/>
</dbReference>
<dbReference type="Pfam" id="PF00027">
    <property type="entry name" value="cNMP_binding"/>
    <property type="match status" value="1"/>
</dbReference>
<feature type="region of interest" description="Disordered" evidence="1">
    <location>
        <begin position="310"/>
        <end position="338"/>
    </location>
</feature>
<accession>A0A848LEG8</accession>
<dbReference type="EMBL" id="JABBJJ010000073">
    <property type="protein sequence ID" value="NMO16622.1"/>
    <property type="molecule type" value="Genomic_DNA"/>
</dbReference>
<keyword evidence="4" id="KW-1185">Reference proteome</keyword>
<feature type="compositionally biased region" description="Basic and acidic residues" evidence="1">
    <location>
        <begin position="24"/>
        <end position="39"/>
    </location>
</feature>
<evidence type="ECO:0000313" key="4">
    <source>
        <dbReference type="Proteomes" id="UP000518300"/>
    </source>
</evidence>
<dbReference type="InterPro" id="IPR018490">
    <property type="entry name" value="cNMP-bd_dom_sf"/>
</dbReference>
<feature type="domain" description="Cyclic nucleotide-binding" evidence="2">
    <location>
        <begin position="183"/>
        <end position="303"/>
    </location>
</feature>
<evidence type="ECO:0000259" key="2">
    <source>
        <dbReference type="PROSITE" id="PS50042"/>
    </source>
</evidence>
<dbReference type="InterPro" id="IPR000595">
    <property type="entry name" value="cNMP-bd_dom"/>
</dbReference>
<dbReference type="AlphaFoldDB" id="A0A848LEG8"/>
<dbReference type="GO" id="GO:0005829">
    <property type="term" value="C:cytosol"/>
    <property type="evidence" value="ECO:0007669"/>
    <property type="project" value="TreeGrafter"/>
</dbReference>
<dbReference type="SMART" id="SM00100">
    <property type="entry name" value="cNMP"/>
    <property type="match status" value="1"/>
</dbReference>
<dbReference type="PANTHER" id="PTHR24567">
    <property type="entry name" value="CRP FAMILY TRANSCRIPTIONAL REGULATORY PROTEIN"/>
    <property type="match status" value="1"/>
</dbReference>
<dbReference type="InterPro" id="IPR050397">
    <property type="entry name" value="Env_Response_Regulators"/>
</dbReference>
<dbReference type="RefSeq" id="WP_169345911.1">
    <property type="nucleotide sequence ID" value="NZ_JABBJJ010000073.1"/>
</dbReference>
<name>A0A848LEG8_9BACT</name>
<evidence type="ECO:0000256" key="1">
    <source>
        <dbReference type="SAM" id="MobiDB-lite"/>
    </source>
</evidence>
<reference evidence="3 4" key="1">
    <citation type="submission" date="2020-04" db="EMBL/GenBank/DDBJ databases">
        <title>Draft genome of Pyxidicoccus fallax type strain.</title>
        <authorList>
            <person name="Whitworth D.E."/>
        </authorList>
    </citation>
    <scope>NUCLEOTIDE SEQUENCE [LARGE SCALE GENOMIC DNA]</scope>
    <source>
        <strain evidence="3 4">DSM 14698</strain>
    </source>
</reference>
<protein>
    <submittedName>
        <fullName evidence="3">Cyclic nucleotide-binding domain-containing protein</fullName>
    </submittedName>
</protein>